<sequence length="140" mass="15663">MSLHFEVVFTCFLRDDTPDAVLDALRWHLGFISERPSGLGEEEHAYPLLEPDPDGPLPGGDCASLRRQSRGFGADGEIHAWGLFSRNYWLDDDLGELVVILRLLAPHVEETGFGGYFREDYAAEPTVFTFQDGTYGSLKL</sequence>
<gene>
    <name evidence="1" type="ORF">AN217_21180</name>
</gene>
<reference evidence="1 2" key="1">
    <citation type="journal article" date="2016" name="Front. Microbiol.">
        <title>Comparative Genomics Analysis of Streptomyces Species Reveals Their Adaptation to the Marine Environment and Their Diversity at the Genomic Level.</title>
        <authorList>
            <person name="Tian X."/>
            <person name="Zhang Z."/>
            <person name="Yang T."/>
            <person name="Chen M."/>
            <person name="Li J."/>
            <person name="Chen F."/>
            <person name="Yang J."/>
            <person name="Li W."/>
            <person name="Zhang B."/>
            <person name="Zhang Z."/>
            <person name="Wu J."/>
            <person name="Zhang C."/>
            <person name="Long L."/>
            <person name="Xiao J."/>
        </authorList>
    </citation>
    <scope>NUCLEOTIDE SEQUENCE [LARGE SCALE GENOMIC DNA]</scope>
    <source>
        <strain evidence="1 2">SCSIO M10379</strain>
    </source>
</reference>
<accession>A0A1E7K7T4</accession>
<name>A0A1E7K7T4_9ACTN</name>
<evidence type="ECO:0000313" key="1">
    <source>
        <dbReference type="EMBL" id="OEU99896.1"/>
    </source>
</evidence>
<proteinExistence type="predicted"/>
<dbReference type="EMBL" id="LJGV01000022">
    <property type="protein sequence ID" value="OEU99896.1"/>
    <property type="molecule type" value="Genomic_DNA"/>
</dbReference>
<organism evidence="1 2">
    <name type="scientific">Streptomyces qinglanensis</name>
    <dbReference type="NCBI Taxonomy" id="943816"/>
    <lineage>
        <taxon>Bacteria</taxon>
        <taxon>Bacillati</taxon>
        <taxon>Actinomycetota</taxon>
        <taxon>Actinomycetes</taxon>
        <taxon>Kitasatosporales</taxon>
        <taxon>Streptomycetaceae</taxon>
        <taxon>Streptomyces</taxon>
    </lineage>
</organism>
<evidence type="ECO:0000313" key="2">
    <source>
        <dbReference type="Proteomes" id="UP000175829"/>
    </source>
</evidence>
<dbReference type="PATRIC" id="fig|943816.4.peg.3773"/>
<dbReference type="Proteomes" id="UP000175829">
    <property type="component" value="Unassembled WGS sequence"/>
</dbReference>
<dbReference type="AlphaFoldDB" id="A0A1E7K7T4"/>
<protein>
    <submittedName>
        <fullName evidence="1">Uncharacterized protein</fullName>
    </submittedName>
</protein>
<comment type="caution">
    <text evidence="1">The sequence shown here is derived from an EMBL/GenBank/DDBJ whole genome shotgun (WGS) entry which is preliminary data.</text>
</comment>